<feature type="non-terminal residue" evidence="1">
    <location>
        <position position="31"/>
    </location>
</feature>
<reference evidence="1 2" key="1">
    <citation type="journal article" date="2011" name="BMC Genomics">
        <title>Genome sequencing reveals diversification of virulence factor content and possible host adaptation in distinct subpopulations of Salmonella enterica.</title>
        <authorList>
            <person name="den Bakker H.C."/>
            <person name="Moreno Switt A.I."/>
            <person name="Govoni G."/>
            <person name="Cummings C.A."/>
            <person name="Ranieri M.L."/>
            <person name="Degoricija L."/>
            <person name="Hoelzer K."/>
            <person name="Rodriguez-Rivera L.D."/>
            <person name="Brown S."/>
            <person name="Bolchacova E."/>
            <person name="Furtado M.R."/>
            <person name="Wiedmann M."/>
        </authorList>
    </citation>
    <scope>NUCLEOTIDE SEQUENCE [LARGE SCALE GENOMIC DNA]</scope>
    <source>
        <strain evidence="1 2">A4-653</strain>
    </source>
</reference>
<proteinExistence type="predicted"/>
<evidence type="ECO:0000313" key="1">
    <source>
        <dbReference type="EMBL" id="EHC76813.1"/>
    </source>
</evidence>
<gene>
    <name evidence="1" type="ORF">LTSERUB_6615</name>
</gene>
<name>G5QTK7_SALRU</name>
<evidence type="ECO:0000313" key="2">
    <source>
        <dbReference type="Proteomes" id="UP000004903"/>
    </source>
</evidence>
<dbReference type="Proteomes" id="UP000004903">
    <property type="component" value="Unassembled WGS sequence"/>
</dbReference>
<accession>G5QTK7</accession>
<organism evidence="1 2">
    <name type="scientific">Salmonella enterica subsp. enterica serovar Rubislaw str. A4-653</name>
    <dbReference type="NCBI Taxonomy" id="913081"/>
    <lineage>
        <taxon>Bacteria</taxon>
        <taxon>Pseudomonadati</taxon>
        <taxon>Pseudomonadota</taxon>
        <taxon>Gammaproteobacteria</taxon>
        <taxon>Enterobacterales</taxon>
        <taxon>Enterobacteriaceae</taxon>
        <taxon>Salmonella</taxon>
    </lineage>
</organism>
<sequence length="31" mass="3645">MMNALRSLPVLVISVPQQAVFINHRDQFYEK</sequence>
<protein>
    <submittedName>
        <fullName evidence="1">Uncharacterized protein</fullName>
    </submittedName>
</protein>
<dbReference type="EMBL" id="AFCT01002367">
    <property type="protein sequence ID" value="EHC76813.1"/>
    <property type="molecule type" value="Genomic_DNA"/>
</dbReference>
<comment type="caution">
    <text evidence="1">The sequence shown here is derived from an EMBL/GenBank/DDBJ whole genome shotgun (WGS) entry which is preliminary data.</text>
</comment>
<dbReference type="AlphaFoldDB" id="G5QTK7"/>